<evidence type="ECO:0000256" key="2">
    <source>
        <dbReference type="SAM" id="SignalP"/>
    </source>
</evidence>
<dbReference type="GO" id="GO:0045785">
    <property type="term" value="P:positive regulation of cell adhesion"/>
    <property type="evidence" value="ECO:0007669"/>
    <property type="project" value="TreeGrafter"/>
</dbReference>
<gene>
    <name evidence="3" type="primary">TNFRSF18</name>
</gene>
<feature type="chain" id="PRO_5012768174" evidence="2">
    <location>
        <begin position="22"/>
        <end position="130"/>
    </location>
</feature>
<dbReference type="InterPro" id="IPR053107">
    <property type="entry name" value="TNFRSF18"/>
</dbReference>
<dbReference type="EMBL" id="AAKN02055863">
    <property type="status" value="NOT_ANNOTATED_CDS"/>
    <property type="molecule type" value="Genomic_DNA"/>
</dbReference>
<dbReference type="HOGENOM" id="CLU_076906_1_0_1"/>
<feature type="region of interest" description="Disordered" evidence="1">
    <location>
        <begin position="110"/>
        <end position="130"/>
    </location>
</feature>
<dbReference type="PANTHER" id="PTHR47388">
    <property type="entry name" value="TUMOR NECROSIS FACTOR RECEPTOR SUPERFAMILY MEMBER 18"/>
    <property type="match status" value="1"/>
</dbReference>
<dbReference type="Bgee" id="ENSCPOG00000024995">
    <property type="expression patterns" value="Expressed in thyroid gland and 4 other cell types or tissues"/>
</dbReference>
<dbReference type="Ensembl" id="ENSCPOT00000020413.2">
    <property type="protein sequence ID" value="ENSCPOP00000018110.2"/>
    <property type="gene ID" value="ENSCPOG00000024995.2"/>
</dbReference>
<keyword evidence="4" id="KW-1185">Reference proteome</keyword>
<evidence type="ECO:0000313" key="3">
    <source>
        <dbReference type="Ensembl" id="ENSCPOP00000018110.2"/>
    </source>
</evidence>
<reference evidence="3" key="2">
    <citation type="submission" date="2025-08" db="UniProtKB">
        <authorList>
            <consortium name="Ensembl"/>
        </authorList>
    </citation>
    <scope>IDENTIFICATION</scope>
    <source>
        <strain evidence="3">2N</strain>
    </source>
</reference>
<reference evidence="3" key="3">
    <citation type="submission" date="2025-09" db="UniProtKB">
        <authorList>
            <consortium name="Ensembl"/>
        </authorList>
    </citation>
    <scope>IDENTIFICATION</scope>
    <source>
        <strain evidence="3">2N</strain>
    </source>
</reference>
<feature type="signal peptide" evidence="2">
    <location>
        <begin position="1"/>
        <end position="21"/>
    </location>
</feature>
<evidence type="ECO:0000313" key="4">
    <source>
        <dbReference type="Proteomes" id="UP000005447"/>
    </source>
</evidence>
<dbReference type="GO" id="GO:0009897">
    <property type="term" value="C:external side of plasma membrane"/>
    <property type="evidence" value="ECO:0007669"/>
    <property type="project" value="TreeGrafter"/>
</dbReference>
<reference evidence="4" key="1">
    <citation type="journal article" date="2011" name="Nature">
        <title>A high-resolution map of human evolutionary constraint using 29 mammals.</title>
        <authorList>
            <person name="Lindblad-Toh K."/>
            <person name="Garber M."/>
            <person name="Zuk O."/>
            <person name="Lin M.F."/>
            <person name="Parker B.J."/>
            <person name="Washietl S."/>
            <person name="Kheradpour P."/>
            <person name="Ernst J."/>
            <person name="Jordan G."/>
            <person name="Mauceli E."/>
            <person name="Ward L.D."/>
            <person name="Lowe C.B."/>
            <person name="Holloway A.K."/>
            <person name="Clamp M."/>
            <person name="Gnerre S."/>
            <person name="Alfoldi J."/>
            <person name="Beal K."/>
            <person name="Chang J."/>
            <person name="Clawson H."/>
            <person name="Cuff J."/>
            <person name="Di Palma F."/>
            <person name="Fitzgerald S."/>
            <person name="Flicek P."/>
            <person name="Guttman M."/>
            <person name="Hubisz M.J."/>
            <person name="Jaffe D.B."/>
            <person name="Jungreis I."/>
            <person name="Kent W.J."/>
            <person name="Kostka D."/>
            <person name="Lara M."/>
            <person name="Martins A.L."/>
            <person name="Massingham T."/>
            <person name="Moltke I."/>
            <person name="Raney B.J."/>
            <person name="Rasmussen M.D."/>
            <person name="Robinson J."/>
            <person name="Stark A."/>
            <person name="Vilella A.J."/>
            <person name="Wen J."/>
            <person name="Xie X."/>
            <person name="Zody M.C."/>
            <person name="Baldwin J."/>
            <person name="Bloom T."/>
            <person name="Chin C.W."/>
            <person name="Heiman D."/>
            <person name="Nicol R."/>
            <person name="Nusbaum C."/>
            <person name="Young S."/>
            <person name="Wilkinson J."/>
            <person name="Worley K.C."/>
            <person name="Kovar C.L."/>
            <person name="Muzny D.M."/>
            <person name="Gibbs R.A."/>
            <person name="Cree A."/>
            <person name="Dihn H.H."/>
            <person name="Fowler G."/>
            <person name="Jhangiani S."/>
            <person name="Joshi V."/>
            <person name="Lee S."/>
            <person name="Lewis L.R."/>
            <person name="Nazareth L.V."/>
            <person name="Okwuonu G."/>
            <person name="Santibanez J."/>
            <person name="Warren W.C."/>
            <person name="Mardis E.R."/>
            <person name="Weinstock G.M."/>
            <person name="Wilson R.K."/>
            <person name="Delehaunty K."/>
            <person name="Dooling D."/>
            <person name="Fronik C."/>
            <person name="Fulton L."/>
            <person name="Fulton B."/>
            <person name="Graves T."/>
            <person name="Minx P."/>
            <person name="Sodergren E."/>
            <person name="Birney E."/>
            <person name="Margulies E.H."/>
            <person name="Herrero J."/>
            <person name="Green E.D."/>
            <person name="Haussler D."/>
            <person name="Siepel A."/>
            <person name="Goldman N."/>
            <person name="Pollard K.S."/>
            <person name="Pedersen J.S."/>
            <person name="Lander E.S."/>
            <person name="Kellis M."/>
        </authorList>
    </citation>
    <scope>NUCLEOTIDE SEQUENCE [LARGE SCALE GENOMIC DNA]</scope>
    <source>
        <strain evidence="4">2N</strain>
    </source>
</reference>
<dbReference type="GeneTree" id="ENSGT00730000111424"/>
<evidence type="ECO:0000256" key="1">
    <source>
        <dbReference type="SAM" id="MobiDB-lite"/>
    </source>
</evidence>
<dbReference type="PANTHER" id="PTHR47388:SF1">
    <property type="entry name" value="TUMOR NECROSIS FACTOR RECEPTOR SUPERFAMILY MEMBER 18"/>
    <property type="match status" value="1"/>
</dbReference>
<dbReference type="AlphaFoldDB" id="H0W559"/>
<protein>
    <submittedName>
        <fullName evidence="3">TNF receptor superfamily member 18</fullName>
    </submittedName>
</protein>
<sequence>MGLRAALYGLVLLSVLSLGCCLTEGPCGPGRFLNGTGINSRCCSLHALGKAHTTRDCECIQPEYHCADPECGTCKYHPCPPGTEVQPEGKLKYGFTCVSCAAGTFSQDRQGRCKPWAEDPASPGGATTTY</sequence>
<keyword evidence="2" id="KW-0732">Signal</keyword>
<organism evidence="3 4">
    <name type="scientific">Cavia porcellus</name>
    <name type="common">Guinea pig</name>
    <dbReference type="NCBI Taxonomy" id="10141"/>
    <lineage>
        <taxon>Eukaryota</taxon>
        <taxon>Metazoa</taxon>
        <taxon>Chordata</taxon>
        <taxon>Craniata</taxon>
        <taxon>Vertebrata</taxon>
        <taxon>Euteleostomi</taxon>
        <taxon>Mammalia</taxon>
        <taxon>Eutheria</taxon>
        <taxon>Euarchontoglires</taxon>
        <taxon>Glires</taxon>
        <taxon>Rodentia</taxon>
        <taxon>Hystricomorpha</taxon>
        <taxon>Caviidae</taxon>
        <taxon>Cavia</taxon>
    </lineage>
</organism>
<dbReference type="Proteomes" id="UP000005447">
    <property type="component" value="Unassembled WGS sequence"/>
</dbReference>
<dbReference type="VEuPathDB" id="HostDB:ENSCPOG00000024995"/>
<dbReference type="Gene3D" id="2.10.50.10">
    <property type="entry name" value="Tumor Necrosis Factor Receptor, subunit A, domain 2"/>
    <property type="match status" value="1"/>
</dbReference>
<proteinExistence type="predicted"/>
<name>H0W559_CAVPO</name>
<dbReference type="PROSITE" id="PS51257">
    <property type="entry name" value="PROKAR_LIPOPROTEIN"/>
    <property type="match status" value="1"/>
</dbReference>
<accession>H0W559</accession>